<gene>
    <name evidence="5" type="ORF">NBRC111894_3627</name>
</gene>
<dbReference type="Gene3D" id="3.90.400.10">
    <property type="entry name" value="Oligo-1,6-glucosidase, Domain 2"/>
    <property type="match status" value="1"/>
</dbReference>
<proteinExistence type="inferred from homology"/>
<dbReference type="AlphaFoldDB" id="A0A4Y1ZGH1"/>
<dbReference type="FunFam" id="3.20.20.80:FF:000064">
    <property type="entry name" value="Oligo-1,6-glucosidase"/>
    <property type="match status" value="1"/>
</dbReference>
<dbReference type="PANTHER" id="PTHR10357">
    <property type="entry name" value="ALPHA-AMYLASE FAMILY MEMBER"/>
    <property type="match status" value="1"/>
</dbReference>
<dbReference type="EC" id="3.2.1.70" evidence="5"/>
<evidence type="ECO:0000256" key="2">
    <source>
        <dbReference type="ARBA" id="ARBA00022801"/>
    </source>
</evidence>
<name>A0A4Y1ZGH1_9BACL</name>
<evidence type="ECO:0000256" key="1">
    <source>
        <dbReference type="ARBA" id="ARBA00008061"/>
    </source>
</evidence>
<feature type="domain" description="Glycosyl hydrolase family 13 catalytic" evidence="4">
    <location>
        <begin position="14"/>
        <end position="170"/>
    </location>
</feature>
<reference evidence="5 6" key="1">
    <citation type="submission" date="2017-11" db="EMBL/GenBank/DDBJ databases">
        <title>Draft Genome Sequence of Sporolactobacillus inulinus NBRC 111894 Isolated from Koso, a Japanese Sugar-Vegetable Fermented Beverage.</title>
        <authorList>
            <person name="Chiou T.Y."/>
            <person name="Oshima K."/>
            <person name="Suda W."/>
            <person name="Hattori M."/>
            <person name="Takahashi T."/>
        </authorList>
    </citation>
    <scope>NUCLEOTIDE SEQUENCE [LARGE SCALE GENOMIC DNA]</scope>
    <source>
        <strain evidence="5 6">NBRC111894</strain>
    </source>
</reference>
<dbReference type="EMBL" id="BEXB01000039">
    <property type="protein sequence ID" value="GAY78073.1"/>
    <property type="molecule type" value="Genomic_DNA"/>
</dbReference>
<dbReference type="SMART" id="SM00642">
    <property type="entry name" value="Aamy"/>
    <property type="match status" value="1"/>
</dbReference>
<dbReference type="GO" id="GO:0009313">
    <property type="term" value="P:oligosaccharide catabolic process"/>
    <property type="evidence" value="ECO:0007669"/>
    <property type="project" value="TreeGrafter"/>
</dbReference>
<dbReference type="InterPro" id="IPR006047">
    <property type="entry name" value="GH13_cat_dom"/>
</dbReference>
<dbReference type="Pfam" id="PF00128">
    <property type="entry name" value="Alpha-amylase"/>
    <property type="match status" value="1"/>
</dbReference>
<dbReference type="PANTHER" id="PTHR10357:SF179">
    <property type="entry name" value="NEUTRAL AND BASIC AMINO ACID TRANSPORT PROTEIN RBAT"/>
    <property type="match status" value="1"/>
</dbReference>
<comment type="similarity">
    <text evidence="1">Belongs to the glycosyl hydrolase 13 family.</text>
</comment>
<protein>
    <submittedName>
        <fullName evidence="5">Glucan 1,6-alpha-glucosidase</fullName>
        <ecNumber evidence="5">3.2.1.70</ecNumber>
    </submittedName>
</protein>
<dbReference type="SUPFAM" id="SSF51445">
    <property type="entry name" value="(Trans)glycosidases"/>
    <property type="match status" value="1"/>
</dbReference>
<evidence type="ECO:0000313" key="5">
    <source>
        <dbReference type="EMBL" id="GAY78073.1"/>
    </source>
</evidence>
<evidence type="ECO:0000313" key="6">
    <source>
        <dbReference type="Proteomes" id="UP000319716"/>
    </source>
</evidence>
<dbReference type="GO" id="GO:0043896">
    <property type="term" value="F:glucan 1,6-alpha-glucosidase activity"/>
    <property type="evidence" value="ECO:0007669"/>
    <property type="project" value="UniProtKB-EC"/>
</dbReference>
<dbReference type="GO" id="GO:0004556">
    <property type="term" value="F:alpha-amylase activity"/>
    <property type="evidence" value="ECO:0007669"/>
    <property type="project" value="TreeGrafter"/>
</dbReference>
<keyword evidence="3 5" id="KW-0326">Glycosidase</keyword>
<dbReference type="Gene3D" id="3.20.20.80">
    <property type="entry name" value="Glycosidases"/>
    <property type="match status" value="1"/>
</dbReference>
<keyword evidence="2 5" id="KW-0378">Hydrolase</keyword>
<evidence type="ECO:0000256" key="3">
    <source>
        <dbReference type="ARBA" id="ARBA00023295"/>
    </source>
</evidence>
<organism evidence="5 6">
    <name type="scientific">Sporolactobacillus inulinus</name>
    <dbReference type="NCBI Taxonomy" id="2078"/>
    <lineage>
        <taxon>Bacteria</taxon>
        <taxon>Bacillati</taxon>
        <taxon>Bacillota</taxon>
        <taxon>Bacilli</taxon>
        <taxon>Bacillales</taxon>
        <taxon>Sporolactobacillaceae</taxon>
        <taxon>Sporolactobacillus</taxon>
    </lineage>
</organism>
<sequence>MGERDWWKEITVYQIYPKSFKDTNDDGIGDLKGIVEKLDYLQNLGIEAIWINPVYRSPMVDNGYDIMDYKAINPQFGTMQDMDQLIGEAGKRGMRIIMDLVLNHTSNQHPWFLESKRSRTNAKKIGIFGGTQSRTAPPRPTGAQSLAVPLGRLMSSAASITCIVLQRSSRI</sequence>
<dbReference type="InterPro" id="IPR045857">
    <property type="entry name" value="O16G_dom_2"/>
</dbReference>
<accession>A0A4Y1ZGH1</accession>
<comment type="caution">
    <text evidence="5">The sequence shown here is derived from an EMBL/GenBank/DDBJ whole genome shotgun (WGS) entry which is preliminary data.</text>
</comment>
<dbReference type="Proteomes" id="UP000319716">
    <property type="component" value="Unassembled WGS sequence"/>
</dbReference>
<dbReference type="InterPro" id="IPR017853">
    <property type="entry name" value="GH"/>
</dbReference>
<evidence type="ECO:0000259" key="4">
    <source>
        <dbReference type="SMART" id="SM00642"/>
    </source>
</evidence>